<feature type="domain" description="Alpha-ketoglutarate-dependent dioxygenase AlkB-like" evidence="6">
    <location>
        <begin position="8"/>
        <end position="141"/>
    </location>
</feature>
<proteinExistence type="predicted"/>
<dbReference type="OrthoDB" id="6614653at2759"/>
<evidence type="ECO:0000256" key="2">
    <source>
        <dbReference type="ARBA" id="ARBA00022964"/>
    </source>
</evidence>
<dbReference type="InterPro" id="IPR036691">
    <property type="entry name" value="Endo/exonu/phosph_ase_sf"/>
</dbReference>
<dbReference type="InterPro" id="IPR037151">
    <property type="entry name" value="AlkB-like_sf"/>
</dbReference>
<evidence type="ECO:0000313" key="7">
    <source>
        <dbReference type="EMBL" id="PFX17446.1"/>
    </source>
</evidence>
<protein>
    <submittedName>
        <fullName evidence="7">Alkylated DNA repair protein alkB-like 1</fullName>
    </submittedName>
</protein>
<dbReference type="GO" id="GO:0035515">
    <property type="term" value="F:oxidative RNA demethylase activity"/>
    <property type="evidence" value="ECO:0007669"/>
    <property type="project" value="TreeGrafter"/>
</dbReference>
<evidence type="ECO:0000256" key="3">
    <source>
        <dbReference type="ARBA" id="ARBA00023002"/>
    </source>
</evidence>
<dbReference type="Pfam" id="PF13532">
    <property type="entry name" value="2OG-FeII_Oxy_2"/>
    <property type="match status" value="1"/>
</dbReference>
<keyword evidence="2" id="KW-0223">Dioxygenase</keyword>
<dbReference type="InterPro" id="IPR027450">
    <property type="entry name" value="AlkB-like"/>
</dbReference>
<dbReference type="AlphaFoldDB" id="A0A2B4RJU2"/>
<dbReference type="EMBL" id="LSMT01000473">
    <property type="protein sequence ID" value="PFX17446.1"/>
    <property type="molecule type" value="Genomic_DNA"/>
</dbReference>
<feature type="binding site" evidence="5">
    <location>
        <position position="72"/>
    </location>
    <ligand>
        <name>Fe cation</name>
        <dbReference type="ChEBI" id="CHEBI:24875"/>
        <note>catalytic</note>
    </ligand>
</feature>
<evidence type="ECO:0000259" key="6">
    <source>
        <dbReference type="Pfam" id="PF13532"/>
    </source>
</evidence>
<sequence>MKKSPLYKLRWVTLGYHYNWDDKTYNKKRHTPFPPDLGQLIEFIATTLQFSSFKPEAGIINYYHLDSTLSGHTDHSEFDLTAPLFSLSFGQSAIFLLGGKTLEQVPLAMYLRSGDIMIMAGNSRLAYHAVPRILPPSTHPGTQSLPLCLRKDKDKPGDMYQSGLMTSRPQFRPKFCRDCVVVTEGSTKRHRPIVKMVKHGGLCLATSVERLILLRCGDILPNAGPHQESLSCFMQNVRSLKAFQVAEGLSFESKLGVLQDIVYGLDLDVIFLTETWLNESIMDHEILPTAYNIFRCDRVGRVGGGVMTAIKSTLSSTLHEVPSEFSSLEIVLLKYQT</sequence>
<evidence type="ECO:0000256" key="1">
    <source>
        <dbReference type="ARBA" id="ARBA00022723"/>
    </source>
</evidence>
<dbReference type="STRING" id="50429.A0A2B4RJU2"/>
<keyword evidence="8" id="KW-1185">Reference proteome</keyword>
<dbReference type="PANTHER" id="PTHR16557">
    <property type="entry name" value="ALKYLATED DNA REPAIR PROTEIN ALKB-RELATED"/>
    <property type="match status" value="1"/>
</dbReference>
<dbReference type="GO" id="GO:0035516">
    <property type="term" value="F:broad specificity oxidative DNA demethylase activity"/>
    <property type="evidence" value="ECO:0007669"/>
    <property type="project" value="TreeGrafter"/>
</dbReference>
<reference evidence="8" key="1">
    <citation type="journal article" date="2017" name="bioRxiv">
        <title>Comparative analysis of the genomes of Stylophora pistillata and Acropora digitifera provides evidence for extensive differences between species of corals.</title>
        <authorList>
            <person name="Voolstra C.R."/>
            <person name="Li Y."/>
            <person name="Liew Y.J."/>
            <person name="Baumgarten S."/>
            <person name="Zoccola D."/>
            <person name="Flot J.-F."/>
            <person name="Tambutte S."/>
            <person name="Allemand D."/>
            <person name="Aranda M."/>
        </authorList>
    </citation>
    <scope>NUCLEOTIDE SEQUENCE [LARGE SCALE GENOMIC DNA]</scope>
</reference>
<feature type="binding site" evidence="5">
    <location>
        <position position="74"/>
    </location>
    <ligand>
        <name>Fe cation</name>
        <dbReference type="ChEBI" id="CHEBI:24875"/>
        <note>catalytic</note>
    </ligand>
</feature>
<gene>
    <name evidence="7" type="primary">Alkbh1</name>
    <name evidence="7" type="ORF">AWC38_SpisGene18232</name>
</gene>
<organism evidence="7 8">
    <name type="scientific">Stylophora pistillata</name>
    <name type="common">Smooth cauliflower coral</name>
    <dbReference type="NCBI Taxonomy" id="50429"/>
    <lineage>
        <taxon>Eukaryota</taxon>
        <taxon>Metazoa</taxon>
        <taxon>Cnidaria</taxon>
        <taxon>Anthozoa</taxon>
        <taxon>Hexacorallia</taxon>
        <taxon>Scleractinia</taxon>
        <taxon>Astrocoeniina</taxon>
        <taxon>Pocilloporidae</taxon>
        <taxon>Stylophora</taxon>
    </lineage>
</organism>
<accession>A0A2B4RJU2</accession>
<dbReference type="GO" id="GO:0035513">
    <property type="term" value="P:oxidative RNA demethylation"/>
    <property type="evidence" value="ECO:0007669"/>
    <property type="project" value="TreeGrafter"/>
</dbReference>
<feature type="binding site" evidence="5">
    <location>
        <position position="128"/>
    </location>
    <ligand>
        <name>Fe cation</name>
        <dbReference type="ChEBI" id="CHEBI:24875"/>
        <note>catalytic</note>
    </ligand>
</feature>
<comment type="cofactor">
    <cofactor evidence="5">
        <name>Fe(2+)</name>
        <dbReference type="ChEBI" id="CHEBI:29033"/>
    </cofactor>
    <text evidence="5">Binds 1 Fe(2+) ion per subunit.</text>
</comment>
<dbReference type="Gene3D" id="3.60.10.10">
    <property type="entry name" value="Endonuclease/exonuclease/phosphatase"/>
    <property type="match status" value="1"/>
</dbReference>
<name>A0A2B4RJU2_STYPI</name>
<dbReference type="SUPFAM" id="SSF56219">
    <property type="entry name" value="DNase I-like"/>
    <property type="match status" value="1"/>
</dbReference>
<dbReference type="Gene3D" id="2.60.120.590">
    <property type="entry name" value="Alpha-ketoglutarate-dependent dioxygenase AlkB-like"/>
    <property type="match status" value="1"/>
</dbReference>
<dbReference type="PANTHER" id="PTHR16557:SF2">
    <property type="entry name" value="NUCLEIC ACID DIOXYGENASE ALKBH1"/>
    <property type="match status" value="1"/>
</dbReference>
<evidence type="ECO:0000313" key="8">
    <source>
        <dbReference type="Proteomes" id="UP000225706"/>
    </source>
</evidence>
<dbReference type="GO" id="GO:0008198">
    <property type="term" value="F:ferrous iron binding"/>
    <property type="evidence" value="ECO:0007669"/>
    <property type="project" value="TreeGrafter"/>
</dbReference>
<evidence type="ECO:0000256" key="5">
    <source>
        <dbReference type="PIRSR" id="PIRSR604574-2"/>
    </source>
</evidence>
<keyword evidence="3" id="KW-0560">Oxidoreductase</keyword>
<dbReference type="InterPro" id="IPR004574">
    <property type="entry name" value="Alkb"/>
</dbReference>
<keyword evidence="1 5" id="KW-0479">Metal-binding</keyword>
<dbReference type="GO" id="GO:0005737">
    <property type="term" value="C:cytoplasm"/>
    <property type="evidence" value="ECO:0007669"/>
    <property type="project" value="TreeGrafter"/>
</dbReference>
<dbReference type="Proteomes" id="UP000225706">
    <property type="component" value="Unassembled WGS sequence"/>
</dbReference>
<comment type="caution">
    <text evidence="7">The sequence shown here is derived from an EMBL/GenBank/DDBJ whole genome shotgun (WGS) entry which is preliminary data.</text>
</comment>
<dbReference type="GO" id="GO:0005634">
    <property type="term" value="C:nucleus"/>
    <property type="evidence" value="ECO:0007669"/>
    <property type="project" value="TreeGrafter"/>
</dbReference>
<dbReference type="SUPFAM" id="SSF51197">
    <property type="entry name" value="Clavaminate synthase-like"/>
    <property type="match status" value="1"/>
</dbReference>
<evidence type="ECO:0000256" key="4">
    <source>
        <dbReference type="ARBA" id="ARBA00023004"/>
    </source>
</evidence>
<keyword evidence="4 5" id="KW-0408">Iron</keyword>